<sequence>MNIERVYTNESKLEEIIIDLIDSQIDQIVKNLYAKDNTTTSHDESSDQS</sequence>
<name>A0A380BKX9_SPOPA</name>
<dbReference type="AlphaFoldDB" id="A0A380BKX9"/>
<dbReference type="RefSeq" id="WP_166739510.1">
    <property type="nucleotide sequence ID" value="NZ_CP038012.1"/>
</dbReference>
<evidence type="ECO:0000313" key="2">
    <source>
        <dbReference type="Proteomes" id="UP000254519"/>
    </source>
</evidence>
<keyword evidence="2" id="KW-1185">Reference proteome</keyword>
<proteinExistence type="predicted"/>
<gene>
    <name evidence="1" type="ORF">NCTC4822_01333</name>
</gene>
<organism evidence="1 2">
    <name type="scientific">Sporosarcina pasteurii</name>
    <name type="common">Bacillus pasteurii</name>
    <dbReference type="NCBI Taxonomy" id="1474"/>
    <lineage>
        <taxon>Bacteria</taxon>
        <taxon>Bacillati</taxon>
        <taxon>Bacillota</taxon>
        <taxon>Bacilli</taxon>
        <taxon>Bacillales</taxon>
        <taxon>Caryophanaceae</taxon>
        <taxon>Sporosarcina</taxon>
    </lineage>
</organism>
<protein>
    <submittedName>
        <fullName evidence="1">Uncharacterized protein</fullName>
    </submittedName>
</protein>
<evidence type="ECO:0000313" key="1">
    <source>
        <dbReference type="EMBL" id="SUJ02934.1"/>
    </source>
</evidence>
<dbReference type="Proteomes" id="UP000254519">
    <property type="component" value="Unassembled WGS sequence"/>
</dbReference>
<dbReference type="EMBL" id="UGYZ01000002">
    <property type="protein sequence ID" value="SUJ02934.1"/>
    <property type="molecule type" value="Genomic_DNA"/>
</dbReference>
<reference evidence="1 2" key="1">
    <citation type="submission" date="2018-06" db="EMBL/GenBank/DDBJ databases">
        <authorList>
            <consortium name="Pathogen Informatics"/>
            <person name="Doyle S."/>
        </authorList>
    </citation>
    <scope>NUCLEOTIDE SEQUENCE [LARGE SCALE GENOMIC DNA]</scope>
    <source>
        <strain evidence="2">ATCC 11859 / DSM 33 / NCIB 8841 / NCTC 4822</strain>
    </source>
</reference>
<accession>A0A380BKX9</accession>